<feature type="compositionally biased region" description="Low complexity" evidence="1">
    <location>
        <begin position="908"/>
        <end position="921"/>
    </location>
</feature>
<dbReference type="OrthoDB" id="19394at2759"/>
<feature type="domain" description="HAM1-like C-terminal" evidence="2">
    <location>
        <begin position="719"/>
        <end position="869"/>
    </location>
</feature>
<evidence type="ECO:0000256" key="1">
    <source>
        <dbReference type="SAM" id="MobiDB-lite"/>
    </source>
</evidence>
<dbReference type="Gene3D" id="3.15.10.10">
    <property type="entry name" value="Bactericidal permeability-increasing protein, domain 1"/>
    <property type="match status" value="1"/>
</dbReference>
<feature type="compositionally biased region" description="Polar residues" evidence="1">
    <location>
        <begin position="296"/>
        <end position="330"/>
    </location>
</feature>
<evidence type="ECO:0000259" key="2">
    <source>
        <dbReference type="Pfam" id="PF14613"/>
    </source>
</evidence>
<comment type="caution">
    <text evidence="4">The sequence shown here is derived from an EMBL/GenBank/DDBJ whole genome shotgun (WGS) entry which is preliminary data.</text>
</comment>
<feature type="domain" description="HAM1-like N-terminal" evidence="3">
    <location>
        <begin position="15"/>
        <end position="707"/>
    </location>
</feature>
<dbReference type="PANTHER" id="PTHR31138:SF1">
    <property type="entry name" value="PDZ DOMAIN-CONTAINING PROTEIN"/>
    <property type="match status" value="1"/>
</dbReference>
<dbReference type="RefSeq" id="XP_021872482.1">
    <property type="nucleotide sequence ID" value="XM_022013292.1"/>
</dbReference>
<organism evidence="4 5">
    <name type="scientific">Kockovaella imperatae</name>
    <dbReference type="NCBI Taxonomy" id="4999"/>
    <lineage>
        <taxon>Eukaryota</taxon>
        <taxon>Fungi</taxon>
        <taxon>Dikarya</taxon>
        <taxon>Basidiomycota</taxon>
        <taxon>Agaricomycotina</taxon>
        <taxon>Tremellomycetes</taxon>
        <taxon>Tremellales</taxon>
        <taxon>Cuniculitremaceae</taxon>
        <taxon>Kockovaella</taxon>
    </lineage>
</organism>
<dbReference type="InterPro" id="IPR027842">
    <property type="entry name" value="HAM1-like_C"/>
</dbReference>
<dbReference type="Pfam" id="PF14613">
    <property type="entry name" value="HAM1_C"/>
    <property type="match status" value="1"/>
</dbReference>
<dbReference type="InterPro" id="IPR045967">
    <property type="entry name" value="HAM1-like_N"/>
</dbReference>
<feature type="region of interest" description="Disordered" evidence="1">
    <location>
        <begin position="183"/>
        <end position="340"/>
    </location>
</feature>
<dbReference type="PANTHER" id="PTHR31138">
    <property type="entry name" value="CHROMOSOME 19, WHOLE GENOME SHOTGUN SEQUENCE"/>
    <property type="match status" value="1"/>
</dbReference>
<proteinExistence type="predicted"/>
<dbReference type="InParanoid" id="A0A1Y1UKH3"/>
<dbReference type="STRING" id="4999.A0A1Y1UKH3"/>
<gene>
    <name evidence="4" type="ORF">BD324DRAFT_578011</name>
</gene>
<feature type="region of interest" description="Disordered" evidence="1">
    <location>
        <begin position="871"/>
        <end position="929"/>
    </location>
</feature>
<dbReference type="GeneID" id="33555100"/>
<feature type="region of interest" description="Disordered" evidence="1">
    <location>
        <begin position="1"/>
        <end position="29"/>
    </location>
</feature>
<dbReference type="AlphaFoldDB" id="A0A1Y1UKH3"/>
<reference evidence="4 5" key="1">
    <citation type="submission" date="2017-03" db="EMBL/GenBank/DDBJ databases">
        <title>Widespread Adenine N6-methylation of Active Genes in Fungi.</title>
        <authorList>
            <consortium name="DOE Joint Genome Institute"/>
            <person name="Mondo S.J."/>
            <person name="Dannebaum R.O."/>
            <person name="Kuo R.C."/>
            <person name="Louie K.B."/>
            <person name="Bewick A.J."/>
            <person name="Labutti K."/>
            <person name="Haridas S."/>
            <person name="Kuo A."/>
            <person name="Salamov A."/>
            <person name="Ahrendt S.R."/>
            <person name="Lau R."/>
            <person name="Bowen B.P."/>
            <person name="Lipzen A."/>
            <person name="Sullivan W."/>
            <person name="Andreopoulos W.B."/>
            <person name="Clum A."/>
            <person name="Lindquist E."/>
            <person name="Daum C."/>
            <person name="Northen T.R."/>
            <person name="Ramamoorthy G."/>
            <person name="Schmitz R.J."/>
            <person name="Gryganskyi A."/>
            <person name="Culley D."/>
            <person name="Magnuson J."/>
            <person name="James T.Y."/>
            <person name="O'Malley M.A."/>
            <person name="Stajich J.E."/>
            <person name="Spatafora J.W."/>
            <person name="Visel A."/>
            <person name="Grigoriev I.V."/>
        </authorList>
    </citation>
    <scope>NUCLEOTIDE SEQUENCE [LARGE SCALE GENOMIC DNA]</scope>
    <source>
        <strain evidence="4 5">NRRL Y-17943</strain>
    </source>
</reference>
<sequence length="929" mass="103385">MSGVSSTTQEIRENPSKMAVTSPMSGKEMEEDIQRKMKLWGVIQAFGQGRLPTNRQMDSALEYAVEHSPVEVDKLSQEGKVLIDDTRDIIETLRTMVQEKNADELFQNAVWNSYAGDPSRAKQDGVVPVSKEDAKKDVDQAAAHLRVLITLFITNSEFRKLASDFGIIGRDVFATAASKVADTARPDQEQLDQVDQEAPSKQWVGPDGKKLGTQDTPELQLKNPAGDGEVRYNPKDAPSDAKITGPDGQQMSAGEAYQKAQDAKEQAKSQAQDAANQASANKDSLLDQAKSHASDVASQRDPNASLSTQKEQLKNAASNKADQASNQADANTPDRDEVEGQARNKMQQLKEKIPEEHRQKVRDTIDTTKDILTDAMPEERREQFIYRLKKVVVECQEHKDYMEAMTWLLDTLENYQGHAQHVANKGADAADGLKTDAGIATATSQFRTLLERFANGKSMSGMTDALDQIYTDAKEDDSLRGWFTKLNDFTHRALLEPGWILDDECNREASQLQESGKEFFTEKYKGHQEKLFNEIQAWFTALAEDPLNQRLGDDVKRLTKDLLFNSEGNLTFKPKLWNDIRHTILPTLIKQIGYVPIPRAEYSDDKIDLVIENLVLSGPNLFPNVVELEAHNRFKFSPYSNINKTLDVHHHRFRAGLSQIQADIRDVSFAFKRKSGWPRLSDHGLADVVIAGRGISIDIEVESVENRRDSVFKVNHVNVELDTLKFSIRDSKHDLLYKFIKGIATGVIKKAITVAVQSAIKSALEHADDQLVEVRNTMERAKRSDETTRTQALKDLYARKKQHAQDAAERADQKTGTFKIVTDRDDMINPNMTHDPKKSSAQRMFKVEDMAASGDEWRSPAFDLLDKKHPAVTGENHPEATPGMGHKDVQSSAVAAARGEQVGVPKDGASSVAGSTTAAGSMDLGPRVN</sequence>
<name>A0A1Y1UKH3_9TREE</name>
<dbReference type="EMBL" id="NBSH01000004">
    <property type="protein sequence ID" value="ORX38560.1"/>
    <property type="molecule type" value="Genomic_DNA"/>
</dbReference>
<accession>A0A1Y1UKH3</accession>
<dbReference type="Pfam" id="PF19343">
    <property type="entry name" value="HAM1_N"/>
    <property type="match status" value="1"/>
</dbReference>
<evidence type="ECO:0000313" key="4">
    <source>
        <dbReference type="EMBL" id="ORX38560.1"/>
    </source>
</evidence>
<evidence type="ECO:0000313" key="5">
    <source>
        <dbReference type="Proteomes" id="UP000193218"/>
    </source>
</evidence>
<dbReference type="Proteomes" id="UP000193218">
    <property type="component" value="Unassembled WGS sequence"/>
</dbReference>
<keyword evidence="5" id="KW-1185">Reference proteome</keyword>
<protein>
    <submittedName>
        <fullName evidence="4">Uncharacterized protein</fullName>
    </submittedName>
</protein>
<evidence type="ECO:0000259" key="3">
    <source>
        <dbReference type="Pfam" id="PF19343"/>
    </source>
</evidence>
<feature type="compositionally biased region" description="Basic and acidic residues" evidence="1">
    <location>
        <begin position="228"/>
        <end position="239"/>
    </location>
</feature>
<feature type="compositionally biased region" description="Low complexity" evidence="1">
    <location>
        <begin position="268"/>
        <end position="283"/>
    </location>
</feature>